<organism evidence="1">
    <name type="scientific">uncultured Caudovirales phage</name>
    <dbReference type="NCBI Taxonomy" id="2100421"/>
    <lineage>
        <taxon>Viruses</taxon>
        <taxon>Duplodnaviria</taxon>
        <taxon>Heunggongvirae</taxon>
        <taxon>Uroviricota</taxon>
        <taxon>Caudoviricetes</taxon>
        <taxon>Peduoviridae</taxon>
        <taxon>Maltschvirus</taxon>
        <taxon>Maltschvirus maltsch</taxon>
    </lineage>
</organism>
<evidence type="ECO:0000313" key="1">
    <source>
        <dbReference type="EMBL" id="CAB4152565.1"/>
    </source>
</evidence>
<name>A0A6J5MZ75_9CAUD</name>
<proteinExistence type="predicted"/>
<gene>
    <name evidence="1" type="ORF">UFOVP615_19</name>
</gene>
<dbReference type="EMBL" id="LR796584">
    <property type="protein sequence ID" value="CAB4152565.1"/>
    <property type="molecule type" value="Genomic_DNA"/>
</dbReference>
<reference evidence="1" key="1">
    <citation type="submission" date="2020-04" db="EMBL/GenBank/DDBJ databases">
        <authorList>
            <person name="Chiriac C."/>
            <person name="Salcher M."/>
            <person name="Ghai R."/>
            <person name="Kavagutti S V."/>
        </authorList>
    </citation>
    <scope>NUCLEOTIDE SEQUENCE</scope>
</reference>
<protein>
    <submittedName>
        <fullName evidence="1">Uncharacterized protein</fullName>
    </submittedName>
</protein>
<sequence length="93" mass="10186">MKVSVKTTQLLEASVLGTLAFKNGLKRAPFYDTELNKFFAGRGVGETPKGEASSVAIMKAWTNAWDNANLANAWDKCNFSNKLQVFSQAIKQA</sequence>
<accession>A0A6J5MZ75</accession>